<dbReference type="AlphaFoldDB" id="A0A1A8U1P8"/>
<reference evidence="1" key="1">
    <citation type="submission" date="2016-05" db="EMBL/GenBank/DDBJ databases">
        <authorList>
            <person name="Lavstsen T."/>
            <person name="Jespersen J.S."/>
        </authorList>
    </citation>
    <scope>NUCLEOTIDE SEQUENCE</scope>
    <source>
        <tissue evidence="1">Brain</tissue>
    </source>
</reference>
<protein>
    <submittedName>
        <fullName evidence="1">Uncharacterized protein</fullName>
    </submittedName>
</protein>
<gene>
    <name evidence="1" type="primary">Nfu_g_1_008302</name>
</gene>
<organism evidence="1">
    <name type="scientific">Nothobranchius furzeri</name>
    <name type="common">Turquoise killifish</name>
    <dbReference type="NCBI Taxonomy" id="105023"/>
    <lineage>
        <taxon>Eukaryota</taxon>
        <taxon>Metazoa</taxon>
        <taxon>Chordata</taxon>
        <taxon>Craniata</taxon>
        <taxon>Vertebrata</taxon>
        <taxon>Euteleostomi</taxon>
        <taxon>Actinopterygii</taxon>
        <taxon>Neopterygii</taxon>
        <taxon>Teleostei</taxon>
        <taxon>Neoteleostei</taxon>
        <taxon>Acanthomorphata</taxon>
        <taxon>Ovalentaria</taxon>
        <taxon>Atherinomorphae</taxon>
        <taxon>Cyprinodontiformes</taxon>
        <taxon>Nothobranchiidae</taxon>
        <taxon>Nothobranchius</taxon>
    </lineage>
</organism>
<sequence length="82" mass="8989">MVPSFPSLSCVLYRDHENDRNTSPSEDSLKALLIPFCLVQCNSLVENHPTSGIANCQIEWHGVAKTVIVSSQEDLNCLGTTN</sequence>
<reference evidence="1" key="2">
    <citation type="submission" date="2016-06" db="EMBL/GenBank/DDBJ databases">
        <title>The genome of a short-lived fish provides insights into sex chromosome evolution and the genetic control of aging.</title>
        <authorList>
            <person name="Reichwald K."/>
            <person name="Felder M."/>
            <person name="Petzold A."/>
            <person name="Koch P."/>
            <person name="Groth M."/>
            <person name="Platzer M."/>
        </authorList>
    </citation>
    <scope>NUCLEOTIDE SEQUENCE</scope>
    <source>
        <tissue evidence="1">Brain</tissue>
    </source>
</reference>
<name>A0A1A8U1P8_NOTFU</name>
<evidence type="ECO:0000313" key="1">
    <source>
        <dbReference type="EMBL" id="SBS42000.1"/>
    </source>
</evidence>
<dbReference type="EMBL" id="HAEJ01001543">
    <property type="protein sequence ID" value="SBS42000.1"/>
    <property type="molecule type" value="Transcribed_RNA"/>
</dbReference>
<proteinExistence type="predicted"/>
<accession>A0A1A8U1P8</accession>